<protein>
    <submittedName>
        <fullName evidence="1">Uncharacterized protein</fullName>
    </submittedName>
</protein>
<sequence length="271" mass="32235">MLDPRLTMNYLNRDHLINLKNLKKLKKDQKTCSFLFSGKRGRGGRKMVMNLGKNSFLLISVKRNRKLEMAPDNTDFNMQLWVLCLRLLKEFTWKKEYCRRVGVRVRVRLGLKLKVELKKMERMRDKGVKEMTVELKELKGELKEPKNSNEAALNMPEQSLTEYDSLFINVSAKHEDRLQKHMVENQKSSLPEVRKLNERVDESKWKDAVPIKRGDDQYFVANKTCRQKRKLKPRFNCYWVKFFGQNQYYNSKKNFLQLDVLSLLFISAFSL</sequence>
<accession>A0A8H3LBZ1</accession>
<evidence type="ECO:0000313" key="2">
    <source>
        <dbReference type="Proteomes" id="UP000615446"/>
    </source>
</evidence>
<evidence type="ECO:0000313" key="1">
    <source>
        <dbReference type="EMBL" id="GES85527.1"/>
    </source>
</evidence>
<gene>
    <name evidence="1" type="ORF">RCL2_001263200</name>
</gene>
<dbReference type="EMBL" id="BLAL01000156">
    <property type="protein sequence ID" value="GES85527.1"/>
    <property type="molecule type" value="Genomic_DNA"/>
</dbReference>
<dbReference type="Proteomes" id="UP000615446">
    <property type="component" value="Unassembled WGS sequence"/>
</dbReference>
<name>A0A8H3LBZ1_9GLOM</name>
<proteinExistence type="predicted"/>
<organism evidence="1 2">
    <name type="scientific">Rhizophagus clarus</name>
    <dbReference type="NCBI Taxonomy" id="94130"/>
    <lineage>
        <taxon>Eukaryota</taxon>
        <taxon>Fungi</taxon>
        <taxon>Fungi incertae sedis</taxon>
        <taxon>Mucoromycota</taxon>
        <taxon>Glomeromycotina</taxon>
        <taxon>Glomeromycetes</taxon>
        <taxon>Glomerales</taxon>
        <taxon>Glomeraceae</taxon>
        <taxon>Rhizophagus</taxon>
    </lineage>
</organism>
<reference evidence="1" key="1">
    <citation type="submission" date="2019-10" db="EMBL/GenBank/DDBJ databases">
        <title>Conservation and host-specific expression of non-tandemly repeated heterogenous ribosome RNA gene in arbuscular mycorrhizal fungi.</title>
        <authorList>
            <person name="Maeda T."/>
            <person name="Kobayashi Y."/>
            <person name="Nakagawa T."/>
            <person name="Ezawa T."/>
            <person name="Yamaguchi K."/>
            <person name="Bino T."/>
            <person name="Nishimoto Y."/>
            <person name="Shigenobu S."/>
            <person name="Kawaguchi M."/>
        </authorList>
    </citation>
    <scope>NUCLEOTIDE SEQUENCE</scope>
    <source>
        <strain evidence="1">HR1</strain>
    </source>
</reference>
<dbReference type="OrthoDB" id="5390558at2759"/>
<dbReference type="AlphaFoldDB" id="A0A8H3LBZ1"/>
<comment type="caution">
    <text evidence="1">The sequence shown here is derived from an EMBL/GenBank/DDBJ whole genome shotgun (WGS) entry which is preliminary data.</text>
</comment>